<feature type="domain" description="Spore coat protein U/FanG" evidence="2">
    <location>
        <begin position="69"/>
        <end position="193"/>
    </location>
</feature>
<dbReference type="EMBL" id="QAID01000043">
    <property type="protein sequence ID" value="MDN4579799.1"/>
    <property type="molecule type" value="Genomic_DNA"/>
</dbReference>
<gene>
    <name evidence="3" type="ORF">DBA34_13625</name>
    <name evidence="4" type="ORF">DBB29_16930</name>
</gene>
<sequence length="371" mass="38559">MGRARRRSRRPHRSAGLRRIRHARQRAPGALWPRARPRPLGTGGSVMTPITGTRQRRRRPIAAVGVAFLCAYAQAQTCSVGAPTLAFAAFSPISGAALSATGTVPISCTWPLLGGSANVKVCLALNASQPLALTNAGDAISFGLYVDPSFANPWGSGPSQAIAFTMTRNLLGGTVTQNVNVYGRIAAAQTTVPTSGNGNTVYTRTFTSADTSLHYAPYGPLSPVPDCGSAMTAVPGTPFTVNVSVINNCTIAATNITFATQTALDRPVTGVGQLMVQCTQNDAYRVSLSGGLLGTVTSRLMAGETGANVAYQLYLDRGYATIWGDGSSGTSPLTGIGTGLVQFIPIYARVPSQSTPAPGVYTDTVTATIQF</sequence>
<dbReference type="PANTHER" id="PTHR37089">
    <property type="entry name" value="PROTEIN U-RELATED"/>
    <property type="match status" value="1"/>
</dbReference>
<feature type="domain" description="Spore coat protein U/FanG" evidence="2">
    <location>
        <begin position="239"/>
        <end position="368"/>
    </location>
</feature>
<dbReference type="AlphaFoldDB" id="A0AAW7MNT8"/>
<dbReference type="Proteomes" id="UP001172791">
    <property type="component" value="Unassembled WGS sequence"/>
</dbReference>
<dbReference type="InterPro" id="IPR007893">
    <property type="entry name" value="Spore_coat_U/FanG"/>
</dbReference>
<dbReference type="Proteomes" id="UP001172788">
    <property type="component" value="Unassembled WGS sequence"/>
</dbReference>
<feature type="region of interest" description="Disordered" evidence="1">
    <location>
        <begin position="32"/>
        <end position="54"/>
    </location>
</feature>
<protein>
    <recommendedName>
        <fullName evidence="2">Spore coat protein U/FanG domain-containing protein</fullName>
    </recommendedName>
</protein>
<dbReference type="InterPro" id="IPR053167">
    <property type="entry name" value="Spore_coat_component"/>
</dbReference>
<name>A0AAW7MNT8_9BURK</name>
<evidence type="ECO:0000313" key="5">
    <source>
        <dbReference type="Proteomes" id="UP001172788"/>
    </source>
</evidence>
<dbReference type="SMART" id="SM00972">
    <property type="entry name" value="SCPU"/>
    <property type="match status" value="2"/>
</dbReference>
<organism evidence="3 6">
    <name type="scientific">Pandoraea cepalis</name>
    <dbReference type="NCBI Taxonomy" id="2508294"/>
    <lineage>
        <taxon>Bacteria</taxon>
        <taxon>Pseudomonadati</taxon>
        <taxon>Pseudomonadota</taxon>
        <taxon>Betaproteobacteria</taxon>
        <taxon>Burkholderiales</taxon>
        <taxon>Burkholderiaceae</taxon>
        <taxon>Pandoraea</taxon>
    </lineage>
</organism>
<evidence type="ECO:0000259" key="2">
    <source>
        <dbReference type="Pfam" id="PF05229"/>
    </source>
</evidence>
<comment type="caution">
    <text evidence="3">The sequence shown here is derived from an EMBL/GenBank/DDBJ whole genome shotgun (WGS) entry which is preliminary data.</text>
</comment>
<feature type="region of interest" description="Disordered" evidence="1">
    <location>
        <begin position="1"/>
        <end position="20"/>
    </location>
</feature>
<evidence type="ECO:0000313" key="3">
    <source>
        <dbReference type="EMBL" id="MDN4574296.1"/>
    </source>
</evidence>
<evidence type="ECO:0000313" key="4">
    <source>
        <dbReference type="EMBL" id="MDN4579799.1"/>
    </source>
</evidence>
<dbReference type="EMBL" id="QAIC01000040">
    <property type="protein sequence ID" value="MDN4574296.1"/>
    <property type="molecule type" value="Genomic_DNA"/>
</dbReference>
<keyword evidence="5" id="KW-1185">Reference proteome</keyword>
<proteinExistence type="predicted"/>
<dbReference type="Pfam" id="PF05229">
    <property type="entry name" value="SCPU"/>
    <property type="match status" value="2"/>
</dbReference>
<evidence type="ECO:0000256" key="1">
    <source>
        <dbReference type="SAM" id="MobiDB-lite"/>
    </source>
</evidence>
<evidence type="ECO:0000313" key="6">
    <source>
        <dbReference type="Proteomes" id="UP001172791"/>
    </source>
</evidence>
<reference evidence="3" key="1">
    <citation type="submission" date="2018-04" db="EMBL/GenBank/DDBJ databases">
        <authorList>
            <person name="Jy Z."/>
        </authorList>
    </citation>
    <scope>NUCLEOTIDE SEQUENCE</scope>
    <source>
        <strain evidence="4">AS13</strain>
        <strain evidence="3">LA18</strain>
    </source>
</reference>
<accession>A0AAW7MNT8</accession>